<dbReference type="PANTHER" id="PTHR43071">
    <property type="entry name" value="2-AMINO-4-HYDROXY-6-HYDROXYMETHYLDIHYDROPTERIDINE PYROPHOSPHOKINASE"/>
    <property type="match status" value="1"/>
</dbReference>
<comment type="caution">
    <text evidence="15">The sequence shown here is derived from an EMBL/GenBank/DDBJ whole genome shotgun (WGS) entry which is preliminary data.</text>
</comment>
<feature type="domain" description="Deoxynucleoside kinase" evidence="14">
    <location>
        <begin position="182"/>
        <end position="372"/>
    </location>
</feature>
<evidence type="ECO:0000256" key="4">
    <source>
        <dbReference type="ARBA" id="ARBA00016218"/>
    </source>
</evidence>
<dbReference type="CDD" id="cd00483">
    <property type="entry name" value="HPPK"/>
    <property type="match status" value="1"/>
</dbReference>
<keyword evidence="16" id="KW-1185">Reference proteome</keyword>
<evidence type="ECO:0000256" key="9">
    <source>
        <dbReference type="ARBA" id="ARBA00022909"/>
    </source>
</evidence>
<sequence>MNQHKTYISLGSNVGDTFQNLQRAVDLIYEDIGSILKISPVYETASWGFEADDFLNAVILVQTRFSPKKVLRELLIIENKLGRLRNEESGYQSRSIDLDILYYDEEVLDSENLQLPHPHIHKRRFVLQPLVDIAAKLMDPVQQKNAVQLLEDCEDDTKMQKIQRWLKNPIINNNLSRFNYVAIEGNIGAGKTTLAETIATDFNAKLVLERFADNPFLPKFYKDKSRFAFPLEMSFLADRYQQVHDDLGQLDLFKDFIVADYDIYKSLIFAKVTLQEEEYKLYRRLFELMYKDIKRPELYVFLFQSTDKLIENIQKRGRKFEQNISAEYLDSLQKGYLDFIKSQTENQIKIIDITEMDFVKNRSDYLEILRQISLE</sequence>
<comment type="similarity">
    <text evidence="2">Belongs to the HPPK family.</text>
</comment>
<evidence type="ECO:0000256" key="7">
    <source>
        <dbReference type="ARBA" id="ARBA00022777"/>
    </source>
</evidence>
<accession>A0A8J2Y9X1</accession>
<dbReference type="EC" id="2.7.6.3" evidence="3"/>
<evidence type="ECO:0000256" key="8">
    <source>
        <dbReference type="ARBA" id="ARBA00022840"/>
    </source>
</evidence>
<keyword evidence="6" id="KW-0547">Nucleotide-binding</keyword>
<evidence type="ECO:0000259" key="13">
    <source>
        <dbReference type="Pfam" id="PF01288"/>
    </source>
</evidence>
<dbReference type="NCBIfam" id="TIGR01498">
    <property type="entry name" value="folK"/>
    <property type="match status" value="1"/>
</dbReference>
<feature type="domain" description="7,8-dihydro-6-hydroxymethylpterin-pyrophosphokinase" evidence="13">
    <location>
        <begin position="7"/>
        <end position="134"/>
    </location>
</feature>
<dbReference type="UniPathway" id="UPA00077">
    <property type="reaction ID" value="UER00155"/>
</dbReference>
<dbReference type="EMBL" id="BMGK01000015">
    <property type="protein sequence ID" value="GGE01585.1"/>
    <property type="molecule type" value="Genomic_DNA"/>
</dbReference>
<keyword evidence="8" id="KW-0067">ATP-binding</keyword>
<dbReference type="InterPro" id="IPR000550">
    <property type="entry name" value="Hppk"/>
</dbReference>
<keyword evidence="9" id="KW-0289">Folate biosynthesis</keyword>
<evidence type="ECO:0000256" key="1">
    <source>
        <dbReference type="ARBA" id="ARBA00005051"/>
    </source>
</evidence>
<dbReference type="RefSeq" id="WP_188443287.1">
    <property type="nucleotide sequence ID" value="NZ_BMGK01000015.1"/>
</dbReference>
<gene>
    <name evidence="15" type="ORF">GCM10011312_26280</name>
</gene>
<dbReference type="InterPro" id="IPR035907">
    <property type="entry name" value="Hppk_sf"/>
</dbReference>
<protein>
    <recommendedName>
        <fullName evidence="4">2-amino-4-hydroxy-6-hydroxymethyldihydropteridine pyrophosphokinase</fullName>
        <ecNumber evidence="3">2.7.6.3</ecNumber>
    </recommendedName>
    <alternativeName>
        <fullName evidence="11">6-hydroxymethyl-7,8-dihydropterin pyrophosphokinase</fullName>
    </alternativeName>
    <alternativeName>
        <fullName evidence="12">7,8-dihydro-6-hydroxymethylpterin-pyrophosphokinase</fullName>
    </alternativeName>
</protein>
<evidence type="ECO:0000259" key="14">
    <source>
        <dbReference type="Pfam" id="PF01712"/>
    </source>
</evidence>
<evidence type="ECO:0000256" key="3">
    <source>
        <dbReference type="ARBA" id="ARBA00013253"/>
    </source>
</evidence>
<dbReference type="GO" id="GO:0003848">
    <property type="term" value="F:2-amino-4-hydroxy-6-hydroxymethyldihydropteridine diphosphokinase activity"/>
    <property type="evidence" value="ECO:0007669"/>
    <property type="project" value="UniProtKB-EC"/>
</dbReference>
<dbReference type="SUPFAM" id="SSF55083">
    <property type="entry name" value="6-hydroxymethyl-7,8-dihydropterin pyrophosphokinase, HPPK"/>
    <property type="match status" value="1"/>
</dbReference>
<dbReference type="Pfam" id="PF01712">
    <property type="entry name" value="dNK"/>
    <property type="match status" value="1"/>
</dbReference>
<reference evidence="15" key="1">
    <citation type="journal article" date="2014" name="Int. J. Syst. Evol. Microbiol.">
        <title>Complete genome sequence of Corynebacterium casei LMG S-19264T (=DSM 44701T), isolated from a smear-ripened cheese.</title>
        <authorList>
            <consortium name="US DOE Joint Genome Institute (JGI-PGF)"/>
            <person name="Walter F."/>
            <person name="Albersmeier A."/>
            <person name="Kalinowski J."/>
            <person name="Ruckert C."/>
        </authorList>
    </citation>
    <scope>NUCLEOTIDE SEQUENCE</scope>
    <source>
        <strain evidence="15">CGMCC 1.12924</strain>
    </source>
</reference>
<reference evidence="15" key="2">
    <citation type="submission" date="2020-09" db="EMBL/GenBank/DDBJ databases">
        <authorList>
            <person name="Sun Q."/>
            <person name="Zhou Y."/>
        </authorList>
    </citation>
    <scope>NUCLEOTIDE SEQUENCE</scope>
    <source>
        <strain evidence="15">CGMCC 1.12924</strain>
    </source>
</reference>
<dbReference type="GO" id="GO:0016301">
    <property type="term" value="F:kinase activity"/>
    <property type="evidence" value="ECO:0007669"/>
    <property type="project" value="UniProtKB-KW"/>
</dbReference>
<dbReference type="Pfam" id="PF01288">
    <property type="entry name" value="HPPK"/>
    <property type="match status" value="1"/>
</dbReference>
<dbReference type="InterPro" id="IPR027417">
    <property type="entry name" value="P-loop_NTPase"/>
</dbReference>
<comment type="pathway">
    <text evidence="1">Cofactor biosynthesis; tetrahydrofolate biosynthesis; 2-amino-4-hydroxy-6-hydroxymethyl-7,8-dihydropteridine diphosphate from 7,8-dihydroneopterin triphosphate: step 4/4.</text>
</comment>
<evidence type="ECO:0000256" key="2">
    <source>
        <dbReference type="ARBA" id="ARBA00005810"/>
    </source>
</evidence>
<keyword evidence="7" id="KW-0418">Kinase</keyword>
<proteinExistence type="inferred from homology"/>
<evidence type="ECO:0000256" key="11">
    <source>
        <dbReference type="ARBA" id="ARBA00029766"/>
    </source>
</evidence>
<dbReference type="InterPro" id="IPR031314">
    <property type="entry name" value="DNK_dom"/>
</dbReference>
<dbReference type="AlphaFoldDB" id="A0A8J2Y9X1"/>
<evidence type="ECO:0000256" key="6">
    <source>
        <dbReference type="ARBA" id="ARBA00022741"/>
    </source>
</evidence>
<evidence type="ECO:0000256" key="5">
    <source>
        <dbReference type="ARBA" id="ARBA00022679"/>
    </source>
</evidence>
<organism evidence="15 16">
    <name type="scientific">Planktosalinus lacus</name>
    <dbReference type="NCBI Taxonomy" id="1526573"/>
    <lineage>
        <taxon>Bacteria</taxon>
        <taxon>Pseudomonadati</taxon>
        <taxon>Bacteroidota</taxon>
        <taxon>Flavobacteriia</taxon>
        <taxon>Flavobacteriales</taxon>
        <taxon>Flavobacteriaceae</taxon>
        <taxon>Planktosalinus</taxon>
    </lineage>
</organism>
<dbReference type="GO" id="GO:0005524">
    <property type="term" value="F:ATP binding"/>
    <property type="evidence" value="ECO:0007669"/>
    <property type="project" value="UniProtKB-KW"/>
</dbReference>
<dbReference type="Gene3D" id="3.30.70.560">
    <property type="entry name" value="7,8-Dihydro-6-hydroxymethylpterin-pyrophosphokinase HPPK"/>
    <property type="match status" value="1"/>
</dbReference>
<keyword evidence="5" id="KW-0808">Transferase</keyword>
<dbReference type="Gene3D" id="3.40.50.300">
    <property type="entry name" value="P-loop containing nucleotide triphosphate hydrolases"/>
    <property type="match status" value="1"/>
</dbReference>
<dbReference type="Proteomes" id="UP000652231">
    <property type="component" value="Unassembled WGS sequence"/>
</dbReference>
<dbReference type="SUPFAM" id="SSF52540">
    <property type="entry name" value="P-loop containing nucleoside triphosphate hydrolases"/>
    <property type="match status" value="1"/>
</dbReference>
<comment type="function">
    <text evidence="10">Catalyzes the transfer of pyrophosphate from adenosine triphosphate (ATP) to 6-hydroxymethyl-7,8-dihydropterin, an enzymatic step in folate biosynthesis pathway.</text>
</comment>
<evidence type="ECO:0000256" key="12">
    <source>
        <dbReference type="ARBA" id="ARBA00033413"/>
    </source>
</evidence>
<evidence type="ECO:0000256" key="10">
    <source>
        <dbReference type="ARBA" id="ARBA00029409"/>
    </source>
</evidence>
<evidence type="ECO:0000313" key="15">
    <source>
        <dbReference type="EMBL" id="GGE01585.1"/>
    </source>
</evidence>
<evidence type="ECO:0000313" key="16">
    <source>
        <dbReference type="Proteomes" id="UP000652231"/>
    </source>
</evidence>
<dbReference type="GO" id="GO:0046656">
    <property type="term" value="P:folic acid biosynthetic process"/>
    <property type="evidence" value="ECO:0007669"/>
    <property type="project" value="UniProtKB-KW"/>
</dbReference>
<name>A0A8J2Y9X1_9FLAO</name>
<dbReference type="GO" id="GO:0046654">
    <property type="term" value="P:tetrahydrofolate biosynthetic process"/>
    <property type="evidence" value="ECO:0007669"/>
    <property type="project" value="UniProtKB-UniPathway"/>
</dbReference>
<dbReference type="PANTHER" id="PTHR43071:SF1">
    <property type="entry name" value="2-AMINO-4-HYDROXY-6-HYDROXYMETHYLDIHYDROPTERIDINE PYROPHOSPHOKINASE"/>
    <property type="match status" value="1"/>
</dbReference>
<dbReference type="CDD" id="cd01673">
    <property type="entry name" value="dNK"/>
    <property type="match status" value="1"/>
</dbReference>